<comment type="similarity">
    <text evidence="3">Belongs to the NUF2 family.</text>
</comment>
<dbReference type="OrthoDB" id="8194677at2759"/>
<dbReference type="GO" id="GO:0005634">
    <property type="term" value="C:nucleus"/>
    <property type="evidence" value="ECO:0007669"/>
    <property type="project" value="UniProtKB-SubCell"/>
</dbReference>
<dbReference type="GO" id="GO:0007052">
    <property type="term" value="P:mitotic spindle organization"/>
    <property type="evidence" value="ECO:0007669"/>
    <property type="project" value="TreeGrafter"/>
</dbReference>
<evidence type="ECO:0000256" key="4">
    <source>
        <dbReference type="ARBA" id="ARBA00022454"/>
    </source>
</evidence>
<accession>A0A0D7AC88</accession>
<comment type="subcellular location">
    <subcellularLocation>
        <location evidence="2">Chromosome</location>
        <location evidence="2">Centromere</location>
        <location evidence="2">Kinetochore</location>
    </subcellularLocation>
    <subcellularLocation>
        <location evidence="1">Nucleus</location>
    </subcellularLocation>
</comment>
<dbReference type="InterPro" id="IPR038275">
    <property type="entry name" value="Nuf2_N_sf"/>
</dbReference>
<keyword evidence="8 12" id="KW-0175">Coiled coil</keyword>
<dbReference type="EMBL" id="KN881832">
    <property type="protein sequence ID" value="KIY48607.1"/>
    <property type="molecule type" value="Genomic_DNA"/>
</dbReference>
<dbReference type="InterPro" id="IPR041112">
    <property type="entry name" value="Nuf2_DHR10-like"/>
</dbReference>
<keyword evidence="10" id="KW-0131">Cell cycle</keyword>
<protein>
    <submittedName>
        <fullName evidence="15">Uncharacterized protein</fullName>
    </submittedName>
</protein>
<evidence type="ECO:0000256" key="7">
    <source>
        <dbReference type="ARBA" id="ARBA00022838"/>
    </source>
</evidence>
<evidence type="ECO:0000256" key="5">
    <source>
        <dbReference type="ARBA" id="ARBA00022618"/>
    </source>
</evidence>
<feature type="coiled-coil region" evidence="12">
    <location>
        <begin position="196"/>
        <end position="227"/>
    </location>
</feature>
<feature type="coiled-coil region" evidence="12">
    <location>
        <begin position="298"/>
        <end position="420"/>
    </location>
</feature>
<evidence type="ECO:0000256" key="9">
    <source>
        <dbReference type="ARBA" id="ARBA00023242"/>
    </source>
</evidence>
<dbReference type="InterPro" id="IPR005549">
    <property type="entry name" value="Kinetochore_Nuf2_N"/>
</dbReference>
<gene>
    <name evidence="15" type="ORF">FISHEDRAFT_43077</name>
</gene>
<keyword evidence="7" id="KW-0995">Kinetochore</keyword>
<keyword evidence="11" id="KW-0137">Centromere</keyword>
<sequence length="458" mass="52435">MDEPSELPLMRVSDVVESLAGWGLKVEPDQLQRPTPEVVEAIFVKCLQHIMGIDLDILREQADSALGSLAVEERELHREALERQLLVYHLSRLAERAKLYNFSHKDLSHPTPKRLLRVFTALINYFKFIESFCYEKVMQLRAHSDALGAQREKTIESIASLKQRIDELKSQIAADQPRCDALQAECDAIRKQLFAMKEAQRDVFDENDRLKKEKQALVGRMQAINTELASVADAITHTQARIVPSPDRIRRAIEEMGAMAAEDKRTVAANEAKARDLQAKANALLVIEQDVRGCVEVLQGIERQVQALQTAREELAATKDALHDREVERRELELRRQRVQQQLLHARERLDHANEWAAEKRAAHQRALDRLQREMKEVAEERRENDKESKALRDEADAIENKMNEHLKKSEAELNELLTAYWEMRHSTNVYMEMLASKLRNPRAQSQSEAAGAGNGNN</sequence>
<evidence type="ECO:0000313" key="16">
    <source>
        <dbReference type="Proteomes" id="UP000054144"/>
    </source>
</evidence>
<feature type="domain" description="Kinetochore protein Nuf2 N-terminal" evidence="13">
    <location>
        <begin position="6"/>
        <end position="131"/>
    </location>
</feature>
<dbReference type="GO" id="GO:0044877">
    <property type="term" value="F:protein-containing complex binding"/>
    <property type="evidence" value="ECO:0007669"/>
    <property type="project" value="TreeGrafter"/>
</dbReference>
<dbReference type="GO" id="GO:0045132">
    <property type="term" value="P:meiotic chromosome segregation"/>
    <property type="evidence" value="ECO:0007669"/>
    <property type="project" value="TreeGrafter"/>
</dbReference>
<evidence type="ECO:0000256" key="3">
    <source>
        <dbReference type="ARBA" id="ARBA00005498"/>
    </source>
</evidence>
<dbReference type="Proteomes" id="UP000054144">
    <property type="component" value="Unassembled WGS sequence"/>
</dbReference>
<evidence type="ECO:0000256" key="1">
    <source>
        <dbReference type="ARBA" id="ARBA00004123"/>
    </source>
</evidence>
<proteinExistence type="inferred from homology"/>
<keyword evidence="5" id="KW-0132">Cell division</keyword>
<keyword evidence="16" id="KW-1185">Reference proteome</keyword>
<evidence type="ECO:0000256" key="6">
    <source>
        <dbReference type="ARBA" id="ARBA00022776"/>
    </source>
</evidence>
<dbReference type="GO" id="GO:0051301">
    <property type="term" value="P:cell division"/>
    <property type="evidence" value="ECO:0007669"/>
    <property type="project" value="UniProtKB-KW"/>
</dbReference>
<evidence type="ECO:0000256" key="11">
    <source>
        <dbReference type="ARBA" id="ARBA00023328"/>
    </source>
</evidence>
<dbReference type="Pfam" id="PF18595">
    <property type="entry name" value="Nuf2_DHR10-like"/>
    <property type="match status" value="1"/>
</dbReference>
<name>A0A0D7AC88_9AGAR</name>
<evidence type="ECO:0000259" key="13">
    <source>
        <dbReference type="Pfam" id="PF03800"/>
    </source>
</evidence>
<evidence type="ECO:0000256" key="12">
    <source>
        <dbReference type="SAM" id="Coils"/>
    </source>
</evidence>
<dbReference type="GO" id="GO:0051383">
    <property type="term" value="P:kinetochore organization"/>
    <property type="evidence" value="ECO:0007669"/>
    <property type="project" value="TreeGrafter"/>
</dbReference>
<reference evidence="15 16" key="1">
    <citation type="journal article" date="2015" name="Fungal Genet. Biol.">
        <title>Evolution of novel wood decay mechanisms in Agaricales revealed by the genome sequences of Fistulina hepatica and Cylindrobasidium torrendii.</title>
        <authorList>
            <person name="Floudas D."/>
            <person name="Held B.W."/>
            <person name="Riley R."/>
            <person name="Nagy L.G."/>
            <person name="Koehler G."/>
            <person name="Ransdell A.S."/>
            <person name="Younus H."/>
            <person name="Chow J."/>
            <person name="Chiniquy J."/>
            <person name="Lipzen A."/>
            <person name="Tritt A."/>
            <person name="Sun H."/>
            <person name="Haridas S."/>
            <person name="LaButti K."/>
            <person name="Ohm R.A."/>
            <person name="Kues U."/>
            <person name="Blanchette R.A."/>
            <person name="Grigoriev I.V."/>
            <person name="Minto R.E."/>
            <person name="Hibbett D.S."/>
        </authorList>
    </citation>
    <scope>NUCLEOTIDE SEQUENCE [LARGE SCALE GENOMIC DNA]</scope>
    <source>
        <strain evidence="15 16">ATCC 64428</strain>
    </source>
</reference>
<dbReference type="Pfam" id="PF03800">
    <property type="entry name" value="Nuf2"/>
    <property type="match status" value="1"/>
</dbReference>
<dbReference type="AlphaFoldDB" id="A0A0D7AC88"/>
<evidence type="ECO:0000259" key="14">
    <source>
        <dbReference type="Pfam" id="PF18595"/>
    </source>
</evidence>
<dbReference type="PANTHER" id="PTHR21650">
    <property type="entry name" value="MEMBRALIN/KINETOCHORE PROTEIN NUF2"/>
    <property type="match status" value="1"/>
</dbReference>
<evidence type="ECO:0000256" key="8">
    <source>
        <dbReference type="ARBA" id="ARBA00023054"/>
    </source>
</evidence>
<feature type="domain" description="Nuf2 DHR10-like" evidence="14">
    <location>
        <begin position="259"/>
        <end position="373"/>
    </location>
</feature>
<keyword evidence="6" id="KW-0498">Mitosis</keyword>
<dbReference type="Gene3D" id="1.10.418.60">
    <property type="entry name" value="Ncd80 complex, Nuf2 subunit"/>
    <property type="match status" value="1"/>
</dbReference>
<evidence type="ECO:0000313" key="15">
    <source>
        <dbReference type="EMBL" id="KIY48607.1"/>
    </source>
</evidence>
<dbReference type="GO" id="GO:0051315">
    <property type="term" value="P:attachment of mitotic spindle microtubules to kinetochore"/>
    <property type="evidence" value="ECO:0007669"/>
    <property type="project" value="TreeGrafter"/>
</dbReference>
<keyword evidence="9" id="KW-0539">Nucleus</keyword>
<dbReference type="PANTHER" id="PTHR21650:SF2">
    <property type="entry name" value="KINETOCHORE PROTEIN NUF2"/>
    <property type="match status" value="1"/>
</dbReference>
<evidence type="ECO:0000256" key="2">
    <source>
        <dbReference type="ARBA" id="ARBA00004629"/>
    </source>
</evidence>
<keyword evidence="4" id="KW-0158">Chromosome</keyword>
<dbReference type="GO" id="GO:0031262">
    <property type="term" value="C:Ndc80 complex"/>
    <property type="evidence" value="ECO:0007669"/>
    <property type="project" value="InterPro"/>
</dbReference>
<organism evidence="15 16">
    <name type="scientific">Fistulina hepatica ATCC 64428</name>
    <dbReference type="NCBI Taxonomy" id="1128425"/>
    <lineage>
        <taxon>Eukaryota</taxon>
        <taxon>Fungi</taxon>
        <taxon>Dikarya</taxon>
        <taxon>Basidiomycota</taxon>
        <taxon>Agaricomycotina</taxon>
        <taxon>Agaricomycetes</taxon>
        <taxon>Agaricomycetidae</taxon>
        <taxon>Agaricales</taxon>
        <taxon>Fistulinaceae</taxon>
        <taxon>Fistulina</taxon>
    </lineage>
</organism>
<evidence type="ECO:0000256" key="10">
    <source>
        <dbReference type="ARBA" id="ARBA00023306"/>
    </source>
</evidence>